<evidence type="ECO:0000256" key="1">
    <source>
        <dbReference type="SAM" id="MobiDB-lite"/>
    </source>
</evidence>
<evidence type="ECO:0008006" key="4">
    <source>
        <dbReference type="Google" id="ProtNLM"/>
    </source>
</evidence>
<dbReference type="EMBL" id="JASFZW010000008">
    <property type="protein sequence ID" value="KAK2076995.1"/>
    <property type="molecule type" value="Genomic_DNA"/>
</dbReference>
<protein>
    <recommendedName>
        <fullName evidence="4">2-phosphoglycerate kinase</fullName>
    </recommendedName>
</protein>
<comment type="caution">
    <text evidence="2">The sequence shown here is derived from an EMBL/GenBank/DDBJ whole genome shotgun (WGS) entry which is preliminary data.</text>
</comment>
<organism evidence="2 3">
    <name type="scientific">Prototheca wickerhamii</name>
    <dbReference type="NCBI Taxonomy" id="3111"/>
    <lineage>
        <taxon>Eukaryota</taxon>
        <taxon>Viridiplantae</taxon>
        <taxon>Chlorophyta</taxon>
        <taxon>core chlorophytes</taxon>
        <taxon>Trebouxiophyceae</taxon>
        <taxon>Chlorellales</taxon>
        <taxon>Chlorellaceae</taxon>
        <taxon>Prototheca</taxon>
    </lineage>
</organism>
<dbReference type="InterPro" id="IPR027417">
    <property type="entry name" value="P-loop_NTPase"/>
</dbReference>
<gene>
    <name evidence="2" type="ORF">QBZ16_005223</name>
</gene>
<evidence type="ECO:0000313" key="3">
    <source>
        <dbReference type="Proteomes" id="UP001255856"/>
    </source>
</evidence>
<feature type="compositionally biased region" description="Low complexity" evidence="1">
    <location>
        <begin position="451"/>
        <end position="470"/>
    </location>
</feature>
<dbReference type="PANTHER" id="PTHR33477">
    <property type="entry name" value="P-LOOP NTPASE DOMAIN-CONTAINING PROTEIN LPA1 HOMOLOG 1"/>
    <property type="match status" value="1"/>
</dbReference>
<dbReference type="Pfam" id="PF13671">
    <property type="entry name" value="AAA_33"/>
    <property type="match status" value="1"/>
</dbReference>
<reference evidence="2" key="1">
    <citation type="submission" date="2021-01" db="EMBL/GenBank/DDBJ databases">
        <authorList>
            <person name="Eckstrom K.M.E."/>
        </authorList>
    </citation>
    <scope>NUCLEOTIDE SEQUENCE</scope>
    <source>
        <strain evidence="2">UVCC 0001</strain>
    </source>
</reference>
<dbReference type="Gene3D" id="3.40.50.300">
    <property type="entry name" value="P-loop containing nucleotide triphosphate hydrolases"/>
    <property type="match status" value="1"/>
</dbReference>
<accession>A0AAD9MJS5</accession>
<dbReference type="Proteomes" id="UP001255856">
    <property type="component" value="Unassembled WGS sequence"/>
</dbReference>
<feature type="region of interest" description="Disordered" evidence="1">
    <location>
        <begin position="110"/>
        <end position="139"/>
    </location>
</feature>
<dbReference type="AlphaFoldDB" id="A0AAD9MJS5"/>
<feature type="compositionally biased region" description="Acidic residues" evidence="1">
    <location>
        <begin position="489"/>
        <end position="501"/>
    </location>
</feature>
<feature type="region of interest" description="Disordered" evidence="1">
    <location>
        <begin position="451"/>
        <end position="523"/>
    </location>
</feature>
<proteinExistence type="predicted"/>
<sequence length="523" mass="55985">MGSSVPRDGAVRPPLLEYVAVGEELERRASLPRYSREQLRMCLQFAGWKPKTTERAVERVFRLLLDMARLSPADPACLAGACWEVVPGKHGLVLPRARLEGLLLAGLPHSTSERRLGDDEEVEDEEAEPRGSSEPSTPALADLRSAMRVAERQACVVIVLCGTSGTGKSTLAALLSARLGLSASLSSDSVRSALRTLAPDPLLTASSYSCGALVRADLPGDPRIRGFLAQCEPVAAGVERALAAAVARRESIVLEGVHLRPSWAAEQALRYGDRAVVLPFLVSITNERKHAERFAVRAKTMTLRPDANRYIQHLRSIRVIQEALTREALLHDVPRLNNTNVDRSLDTIHGTLLACLRAQARGRAALDEAFAPREGATSLAPTRDLFRRRQSSAWSGRAALQDIRLARQRGADADGDDESAGPSGSSRSLHVPLTAAGSSLSLAGLAAIQAPASDSSDGSGAGDDSYGSAAAEDDHGQDLDDLWAGGSVLEEEEEEEEEEGKGDDLVWPCQAVPSQVPTFGDKQ</sequence>
<feature type="region of interest" description="Disordered" evidence="1">
    <location>
        <begin position="408"/>
        <end position="430"/>
    </location>
</feature>
<feature type="compositionally biased region" description="Acidic residues" evidence="1">
    <location>
        <begin position="118"/>
        <end position="127"/>
    </location>
</feature>
<dbReference type="PANTHER" id="PTHR33477:SF3">
    <property type="entry name" value="P-LOOP NTPASE DOMAIN-CONTAINING PROTEIN LPA1 HOMOLOG 1"/>
    <property type="match status" value="1"/>
</dbReference>
<dbReference type="SUPFAM" id="SSF52540">
    <property type="entry name" value="P-loop containing nucleoside triphosphate hydrolases"/>
    <property type="match status" value="1"/>
</dbReference>
<keyword evidence="3" id="KW-1185">Reference proteome</keyword>
<evidence type="ECO:0000313" key="2">
    <source>
        <dbReference type="EMBL" id="KAK2076995.1"/>
    </source>
</evidence>
<name>A0AAD9MJS5_PROWI</name>